<proteinExistence type="predicted"/>
<evidence type="ECO:0000313" key="3">
    <source>
        <dbReference type="Proteomes" id="UP001314635"/>
    </source>
</evidence>
<evidence type="ECO:0000256" key="1">
    <source>
        <dbReference type="SAM" id="SignalP"/>
    </source>
</evidence>
<protein>
    <recommendedName>
        <fullName evidence="4">Secreted protein</fullName>
    </recommendedName>
</protein>
<accession>A0ABS5FZR1</accession>
<feature type="signal peptide" evidence="1">
    <location>
        <begin position="1"/>
        <end position="26"/>
    </location>
</feature>
<dbReference type="EMBL" id="JAFCLK010000002">
    <property type="protein sequence ID" value="MBR1134554.1"/>
    <property type="molecule type" value="Genomic_DNA"/>
</dbReference>
<feature type="chain" id="PRO_5045639704" description="Secreted protein" evidence="1">
    <location>
        <begin position="27"/>
        <end position="103"/>
    </location>
</feature>
<dbReference type="Proteomes" id="UP001314635">
    <property type="component" value="Unassembled WGS sequence"/>
</dbReference>
<evidence type="ECO:0000313" key="2">
    <source>
        <dbReference type="EMBL" id="MBR1134554.1"/>
    </source>
</evidence>
<keyword evidence="1" id="KW-0732">Signal</keyword>
<reference evidence="3" key="1">
    <citation type="journal article" date="2021" name="ISME J.">
        <title>Evolutionary origin and ecological implication of a unique nif island in free-living Bradyrhizobium lineages.</title>
        <authorList>
            <person name="Tao J."/>
        </authorList>
    </citation>
    <scope>NUCLEOTIDE SEQUENCE [LARGE SCALE GENOMIC DNA]</scope>
    <source>
        <strain evidence="3">SZCCT0094</strain>
    </source>
</reference>
<sequence length="103" mass="11610">MSRLRNIRNSSCVLLMLSMKWICLLARDASTNASLMALRLEGELPASTDAKANRDRRAHTEKRELLTRHMDRFTIAILISRSLHQRANKACSVSLTACRSLLG</sequence>
<dbReference type="RefSeq" id="WP_172235987.1">
    <property type="nucleotide sequence ID" value="NZ_JABFDP010000005.1"/>
</dbReference>
<keyword evidence="3" id="KW-1185">Reference proteome</keyword>
<comment type="caution">
    <text evidence="2">The sequence shown here is derived from an EMBL/GenBank/DDBJ whole genome shotgun (WGS) entry which is preliminary data.</text>
</comment>
<gene>
    <name evidence="2" type="ORF">JQ619_02105</name>
</gene>
<name>A0ABS5FZR1_9BRAD</name>
<evidence type="ECO:0008006" key="4">
    <source>
        <dbReference type="Google" id="ProtNLM"/>
    </source>
</evidence>
<organism evidence="2 3">
    <name type="scientific">Bradyrhizobium denitrificans</name>
    <dbReference type="NCBI Taxonomy" id="2734912"/>
    <lineage>
        <taxon>Bacteria</taxon>
        <taxon>Pseudomonadati</taxon>
        <taxon>Pseudomonadota</taxon>
        <taxon>Alphaproteobacteria</taxon>
        <taxon>Hyphomicrobiales</taxon>
        <taxon>Nitrobacteraceae</taxon>
        <taxon>Bradyrhizobium</taxon>
    </lineage>
</organism>